<dbReference type="Gene3D" id="3.30.450.40">
    <property type="match status" value="1"/>
</dbReference>
<dbReference type="AlphaFoldDB" id="A0A1H5W5S0"/>
<evidence type="ECO:0000313" key="5">
    <source>
        <dbReference type="EMBL" id="SEF94842.1"/>
    </source>
</evidence>
<dbReference type="PROSITE" id="PS50887">
    <property type="entry name" value="GGDEF"/>
    <property type="match status" value="1"/>
</dbReference>
<dbReference type="InterPro" id="IPR050469">
    <property type="entry name" value="Diguanylate_Cyclase"/>
</dbReference>
<dbReference type="SMART" id="SM00065">
    <property type="entry name" value="GAF"/>
    <property type="match status" value="1"/>
</dbReference>
<dbReference type="InterPro" id="IPR043128">
    <property type="entry name" value="Rev_trsase/Diguanyl_cyclase"/>
</dbReference>
<gene>
    <name evidence="5" type="ORF">SAMN05421819_1450</name>
</gene>
<protein>
    <recommendedName>
        <fullName evidence="1">diguanylate cyclase</fullName>
        <ecNumber evidence="1">2.7.7.65</ecNumber>
    </recommendedName>
</protein>
<dbReference type="PANTHER" id="PTHR45138">
    <property type="entry name" value="REGULATORY COMPONENTS OF SENSORY TRANSDUCTION SYSTEM"/>
    <property type="match status" value="1"/>
</dbReference>
<dbReference type="Proteomes" id="UP000236728">
    <property type="component" value="Unassembled WGS sequence"/>
</dbReference>
<reference evidence="5 6" key="1">
    <citation type="submission" date="2016-10" db="EMBL/GenBank/DDBJ databases">
        <authorList>
            <person name="de Groot N.N."/>
        </authorList>
    </citation>
    <scope>NUCLEOTIDE SEQUENCE [LARGE SCALE GENOMIC DNA]</scope>
    <source>
        <strain evidence="5 6">DSM 22489</strain>
    </source>
</reference>
<dbReference type="SMART" id="SM00267">
    <property type="entry name" value="GGDEF"/>
    <property type="match status" value="1"/>
</dbReference>
<dbReference type="InterPro" id="IPR029787">
    <property type="entry name" value="Nucleotide_cyclase"/>
</dbReference>
<evidence type="ECO:0000259" key="4">
    <source>
        <dbReference type="PROSITE" id="PS50887"/>
    </source>
</evidence>
<evidence type="ECO:0000256" key="3">
    <source>
        <dbReference type="SAM" id="Coils"/>
    </source>
</evidence>
<feature type="coiled-coil region" evidence="3">
    <location>
        <begin position="146"/>
        <end position="185"/>
    </location>
</feature>
<dbReference type="CDD" id="cd01949">
    <property type="entry name" value="GGDEF"/>
    <property type="match status" value="1"/>
</dbReference>
<keyword evidence="6" id="KW-1185">Reference proteome</keyword>
<evidence type="ECO:0000313" key="6">
    <source>
        <dbReference type="Proteomes" id="UP000236728"/>
    </source>
</evidence>
<dbReference type="InterPro" id="IPR029016">
    <property type="entry name" value="GAF-like_dom_sf"/>
</dbReference>
<organism evidence="5 6">
    <name type="scientific">Bryocella elongata</name>
    <dbReference type="NCBI Taxonomy" id="863522"/>
    <lineage>
        <taxon>Bacteria</taxon>
        <taxon>Pseudomonadati</taxon>
        <taxon>Acidobacteriota</taxon>
        <taxon>Terriglobia</taxon>
        <taxon>Terriglobales</taxon>
        <taxon>Acidobacteriaceae</taxon>
        <taxon>Bryocella</taxon>
    </lineage>
</organism>
<dbReference type="EMBL" id="FNVA01000002">
    <property type="protein sequence ID" value="SEF94842.1"/>
    <property type="molecule type" value="Genomic_DNA"/>
</dbReference>
<comment type="catalytic activity">
    <reaction evidence="2">
        <text>2 GTP = 3',3'-c-di-GMP + 2 diphosphate</text>
        <dbReference type="Rhea" id="RHEA:24898"/>
        <dbReference type="ChEBI" id="CHEBI:33019"/>
        <dbReference type="ChEBI" id="CHEBI:37565"/>
        <dbReference type="ChEBI" id="CHEBI:58805"/>
        <dbReference type="EC" id="2.7.7.65"/>
    </reaction>
</comment>
<dbReference type="NCBIfam" id="TIGR00254">
    <property type="entry name" value="GGDEF"/>
    <property type="match status" value="1"/>
</dbReference>
<dbReference type="Pfam" id="PF00990">
    <property type="entry name" value="GGDEF"/>
    <property type="match status" value="1"/>
</dbReference>
<keyword evidence="3" id="KW-0175">Coiled coil</keyword>
<dbReference type="PANTHER" id="PTHR45138:SF9">
    <property type="entry name" value="DIGUANYLATE CYCLASE DGCM-RELATED"/>
    <property type="match status" value="1"/>
</dbReference>
<evidence type="ECO:0000256" key="1">
    <source>
        <dbReference type="ARBA" id="ARBA00012528"/>
    </source>
</evidence>
<name>A0A1H5W5S0_9BACT</name>
<dbReference type="InterPro" id="IPR000160">
    <property type="entry name" value="GGDEF_dom"/>
</dbReference>
<accession>A0A1H5W5S0</accession>
<feature type="domain" description="GGDEF" evidence="4">
    <location>
        <begin position="213"/>
        <end position="342"/>
    </location>
</feature>
<dbReference type="Pfam" id="PF01590">
    <property type="entry name" value="GAF"/>
    <property type="match status" value="1"/>
</dbReference>
<proteinExistence type="predicted"/>
<dbReference type="SUPFAM" id="SSF55073">
    <property type="entry name" value="Nucleotide cyclase"/>
    <property type="match status" value="1"/>
</dbReference>
<evidence type="ECO:0000256" key="2">
    <source>
        <dbReference type="ARBA" id="ARBA00034247"/>
    </source>
</evidence>
<dbReference type="SUPFAM" id="SSF55781">
    <property type="entry name" value="GAF domain-like"/>
    <property type="match status" value="1"/>
</dbReference>
<dbReference type="GO" id="GO:0052621">
    <property type="term" value="F:diguanylate cyclase activity"/>
    <property type="evidence" value="ECO:0007669"/>
    <property type="project" value="UniProtKB-EC"/>
</dbReference>
<dbReference type="FunFam" id="3.30.70.270:FF:000001">
    <property type="entry name" value="Diguanylate cyclase domain protein"/>
    <property type="match status" value="1"/>
</dbReference>
<dbReference type="EC" id="2.7.7.65" evidence="1"/>
<dbReference type="Gene3D" id="3.30.70.270">
    <property type="match status" value="1"/>
</dbReference>
<dbReference type="InterPro" id="IPR003018">
    <property type="entry name" value="GAF"/>
</dbReference>
<sequence length="356" mass="39673">MIAEQHYEARRLEALHRTGLLDSPREPEFDEFAATAAAVCGTAVGVVCLIDETRQFFKAAVGLNHREDPREIAFCDYAIRQEEMMLVEDATADERFRNNPLVTVEGGIRFYAGVPLRNPEGYALGTLCVFAPHPRTLNDAQAKALKSLAEQVNARIELRVQRLELERALAELKQANRKLEQLASTDGLTGLANRRTLDERLAWEIAQRRRNQRPLAMLMFDLDNFKLRNDTFGHEDGDEVLRQFARVLHSTVRESDLAARYGGEEFAILMPETDEVKALNLAHRIIERVHATEWRHRPVTVSVGAAAITVPGEQSAELVRLADAALYAAKDAGKDRVVAASGLEMPATSDTHAAVN</sequence>